<dbReference type="InterPro" id="IPR038567">
    <property type="entry name" value="T_Elf1_sf"/>
</dbReference>
<dbReference type="Proteomes" id="UP000269499">
    <property type="component" value="Unassembled WGS sequence"/>
</dbReference>
<dbReference type="PANTHER" id="PTHR20934">
    <property type="entry name" value="TRANSCRIPTION ELONGATION FACTOR 1 HOMOLOG"/>
    <property type="match status" value="1"/>
</dbReference>
<dbReference type="Gene3D" id="2.20.25.190">
    <property type="match status" value="1"/>
</dbReference>
<dbReference type="InterPro" id="IPR007808">
    <property type="entry name" value="Elf1"/>
</dbReference>
<keyword evidence="2" id="KW-0251">Elongation factor</keyword>
<evidence type="ECO:0000313" key="2">
    <source>
        <dbReference type="EMBL" id="RLE55515.1"/>
    </source>
</evidence>
<evidence type="ECO:0000256" key="1">
    <source>
        <dbReference type="ARBA" id="ARBA00022833"/>
    </source>
</evidence>
<dbReference type="PANTHER" id="PTHR20934:SF0">
    <property type="entry name" value="TRANSCRIPTION ELONGATION FACTOR 1 HOMOLOG"/>
    <property type="match status" value="1"/>
</dbReference>
<dbReference type="SUPFAM" id="SSF57783">
    <property type="entry name" value="Zinc beta-ribbon"/>
    <property type="match status" value="1"/>
</dbReference>
<keyword evidence="1" id="KW-0862">Zinc</keyword>
<dbReference type="GO" id="GO:0003746">
    <property type="term" value="F:translation elongation factor activity"/>
    <property type="evidence" value="ECO:0007669"/>
    <property type="project" value="UniProtKB-KW"/>
</dbReference>
<sequence>MGRKYKKKLPLRPPKRIPTVFQCPRCGRKAVRVELEKDSGKARVSCGSCKIYAEIEIPPICGAVDAYGKFVDLYYEGKLEEEKESE</sequence>
<evidence type="ECO:0000313" key="3">
    <source>
        <dbReference type="Proteomes" id="UP000269499"/>
    </source>
</evidence>
<name>A0A497F7E7_9CREN</name>
<accession>A0A497F7E7</accession>
<proteinExistence type="predicted"/>
<dbReference type="Pfam" id="PF05129">
    <property type="entry name" value="Zn_ribbon_Elf1"/>
    <property type="match status" value="1"/>
</dbReference>
<keyword evidence="2" id="KW-0648">Protein biosynthesis</keyword>
<dbReference type="EMBL" id="QMRA01000006">
    <property type="protein sequence ID" value="RLE55515.1"/>
    <property type="molecule type" value="Genomic_DNA"/>
</dbReference>
<reference evidence="2 3" key="1">
    <citation type="submission" date="2018-06" db="EMBL/GenBank/DDBJ databases">
        <title>Extensive metabolic versatility and redundancy in microbially diverse, dynamic hydrothermal sediments.</title>
        <authorList>
            <person name="Dombrowski N."/>
            <person name="Teske A."/>
            <person name="Baker B.J."/>
        </authorList>
    </citation>
    <scope>NUCLEOTIDE SEQUENCE [LARGE SCALE GENOMIC DNA]</scope>
    <source>
        <strain evidence="2">B20_G2</strain>
    </source>
</reference>
<comment type="caution">
    <text evidence="2">The sequence shown here is derived from an EMBL/GenBank/DDBJ whole genome shotgun (WGS) entry which is preliminary data.</text>
</comment>
<protein>
    <submittedName>
        <fullName evidence="2">Transcription elongation factor</fullName>
    </submittedName>
</protein>
<dbReference type="AlphaFoldDB" id="A0A497F7E7"/>
<organism evidence="2 3">
    <name type="scientific">Thermoproteota archaeon</name>
    <dbReference type="NCBI Taxonomy" id="2056631"/>
    <lineage>
        <taxon>Archaea</taxon>
        <taxon>Thermoproteota</taxon>
    </lineage>
</organism>
<dbReference type="GO" id="GO:0006368">
    <property type="term" value="P:transcription elongation by RNA polymerase II"/>
    <property type="evidence" value="ECO:0007669"/>
    <property type="project" value="TreeGrafter"/>
</dbReference>
<gene>
    <name evidence="2" type="ORF">DRJ26_00725</name>
</gene>